<proteinExistence type="predicted"/>
<sequence>MDKYIWRLSNSSPYPLRRGTRLTRHPPAVMLNLFQHLSCYTIISIPLYSSPCPLQRGTRLTRHPRRHAELVSTSLLLYHNLNATQFIPLPPSKGDKIIPASPAVMLNFRLAGRTGVSASLLLHHNINTTLFIPLPPSKEDKNNAIQ</sequence>
<gene>
    <name evidence="1" type="ORF">SAMN04488024_101440</name>
</gene>
<organism evidence="1 2">
    <name type="scientific">Pedobacter soli</name>
    <dbReference type="NCBI Taxonomy" id="390242"/>
    <lineage>
        <taxon>Bacteria</taxon>
        <taxon>Pseudomonadati</taxon>
        <taxon>Bacteroidota</taxon>
        <taxon>Sphingobacteriia</taxon>
        <taxon>Sphingobacteriales</taxon>
        <taxon>Sphingobacteriaceae</taxon>
        <taxon>Pedobacter</taxon>
    </lineage>
</organism>
<protein>
    <submittedName>
        <fullName evidence="1">Uncharacterized protein</fullName>
    </submittedName>
</protein>
<dbReference type="AlphaFoldDB" id="A0A1G6JFA0"/>
<dbReference type="EMBL" id="FMZH01000001">
    <property type="protein sequence ID" value="SDC17512.1"/>
    <property type="molecule type" value="Genomic_DNA"/>
</dbReference>
<accession>A0A1G6JFA0</accession>
<reference evidence="2" key="1">
    <citation type="submission" date="2016-10" db="EMBL/GenBank/DDBJ databases">
        <authorList>
            <person name="Varghese N."/>
            <person name="Submissions S."/>
        </authorList>
    </citation>
    <scope>NUCLEOTIDE SEQUENCE [LARGE SCALE GENOMIC DNA]</scope>
    <source>
        <strain evidence="2">DSM 18609</strain>
    </source>
</reference>
<evidence type="ECO:0000313" key="2">
    <source>
        <dbReference type="Proteomes" id="UP000199455"/>
    </source>
</evidence>
<dbReference type="STRING" id="390242.SAMN04488024_101440"/>
<name>A0A1G6JFA0_9SPHI</name>
<keyword evidence="2" id="KW-1185">Reference proteome</keyword>
<evidence type="ECO:0000313" key="1">
    <source>
        <dbReference type="EMBL" id="SDC17512.1"/>
    </source>
</evidence>
<dbReference type="Proteomes" id="UP000199455">
    <property type="component" value="Unassembled WGS sequence"/>
</dbReference>